<protein>
    <submittedName>
        <fullName evidence="6">TetR/AcrR family transcriptional regulator</fullName>
    </submittedName>
</protein>
<feature type="domain" description="HTH tetR-type" evidence="5">
    <location>
        <begin position="8"/>
        <end position="68"/>
    </location>
</feature>
<dbReference type="SUPFAM" id="SSF46689">
    <property type="entry name" value="Homeodomain-like"/>
    <property type="match status" value="1"/>
</dbReference>
<name>A0ABT2CLS3_9ACTN</name>
<evidence type="ECO:0000256" key="3">
    <source>
        <dbReference type="ARBA" id="ARBA00023163"/>
    </source>
</evidence>
<dbReference type="InterPro" id="IPR036271">
    <property type="entry name" value="Tet_transcr_reg_TetR-rel_C_sf"/>
</dbReference>
<proteinExistence type="predicted"/>
<dbReference type="Pfam" id="PF00440">
    <property type="entry name" value="TetR_N"/>
    <property type="match status" value="1"/>
</dbReference>
<keyword evidence="7" id="KW-1185">Reference proteome</keyword>
<dbReference type="PROSITE" id="PS50977">
    <property type="entry name" value="HTH_TETR_2"/>
    <property type="match status" value="1"/>
</dbReference>
<evidence type="ECO:0000256" key="4">
    <source>
        <dbReference type="PROSITE-ProRule" id="PRU00335"/>
    </source>
</evidence>
<evidence type="ECO:0000313" key="6">
    <source>
        <dbReference type="EMBL" id="MCS0638383.1"/>
    </source>
</evidence>
<reference evidence="6" key="1">
    <citation type="submission" date="2022-08" db="EMBL/GenBank/DDBJ databases">
        <authorList>
            <person name="Somphong A."/>
            <person name="Phongsopitanun W."/>
        </authorList>
    </citation>
    <scope>NUCLEOTIDE SEQUENCE</scope>
    <source>
        <strain evidence="6">LP05-1</strain>
    </source>
</reference>
<dbReference type="NCBIfam" id="NF041196">
    <property type="entry name" value="ScbR_bind_reg"/>
    <property type="match status" value="1"/>
</dbReference>
<comment type="caution">
    <text evidence="6">The sequence shown here is derived from an EMBL/GenBank/DDBJ whole genome shotgun (WGS) entry which is preliminary data.</text>
</comment>
<feature type="DNA-binding region" description="H-T-H motif" evidence="4">
    <location>
        <begin position="31"/>
        <end position="50"/>
    </location>
</feature>
<gene>
    <name evidence="6" type="ORF">NX801_22550</name>
</gene>
<evidence type="ECO:0000256" key="1">
    <source>
        <dbReference type="ARBA" id="ARBA00023015"/>
    </source>
</evidence>
<dbReference type="PROSITE" id="PS01081">
    <property type="entry name" value="HTH_TETR_1"/>
    <property type="match status" value="1"/>
</dbReference>
<dbReference type="InterPro" id="IPR047923">
    <property type="entry name" value="ArpA-like"/>
</dbReference>
<evidence type="ECO:0000313" key="7">
    <source>
        <dbReference type="Proteomes" id="UP001431313"/>
    </source>
</evidence>
<dbReference type="SUPFAM" id="SSF48498">
    <property type="entry name" value="Tetracyclin repressor-like, C-terminal domain"/>
    <property type="match status" value="1"/>
</dbReference>
<dbReference type="InterPro" id="IPR009057">
    <property type="entry name" value="Homeodomain-like_sf"/>
</dbReference>
<dbReference type="InterPro" id="IPR023772">
    <property type="entry name" value="DNA-bd_HTH_TetR-type_CS"/>
</dbReference>
<dbReference type="PANTHER" id="PTHR30055">
    <property type="entry name" value="HTH-TYPE TRANSCRIPTIONAL REGULATOR RUTR"/>
    <property type="match status" value="1"/>
</dbReference>
<dbReference type="Proteomes" id="UP001431313">
    <property type="component" value="Unassembled WGS sequence"/>
</dbReference>
<dbReference type="InterPro" id="IPR001647">
    <property type="entry name" value="HTH_TetR"/>
</dbReference>
<evidence type="ECO:0000256" key="2">
    <source>
        <dbReference type="ARBA" id="ARBA00023125"/>
    </source>
</evidence>
<keyword evidence="3" id="KW-0804">Transcription</keyword>
<keyword evidence="1" id="KW-0805">Transcription regulation</keyword>
<dbReference type="RefSeq" id="WP_258789653.1">
    <property type="nucleotide sequence ID" value="NZ_JANUGQ010000021.1"/>
</dbReference>
<organism evidence="6 7">
    <name type="scientific">Streptomyces pyxinae</name>
    <dbReference type="NCBI Taxonomy" id="2970734"/>
    <lineage>
        <taxon>Bacteria</taxon>
        <taxon>Bacillati</taxon>
        <taxon>Actinomycetota</taxon>
        <taxon>Actinomycetes</taxon>
        <taxon>Kitasatosporales</taxon>
        <taxon>Streptomycetaceae</taxon>
        <taxon>Streptomyces</taxon>
    </lineage>
</organism>
<evidence type="ECO:0000259" key="5">
    <source>
        <dbReference type="PROSITE" id="PS50977"/>
    </source>
</evidence>
<dbReference type="EMBL" id="JANUGQ010000021">
    <property type="protein sequence ID" value="MCS0638383.1"/>
    <property type="molecule type" value="Genomic_DNA"/>
</dbReference>
<accession>A0ABT2CLS3</accession>
<dbReference type="PRINTS" id="PR00455">
    <property type="entry name" value="HTHTETR"/>
</dbReference>
<dbReference type="PANTHER" id="PTHR30055:SF234">
    <property type="entry name" value="HTH-TYPE TRANSCRIPTIONAL REGULATOR BETI"/>
    <property type="match status" value="1"/>
</dbReference>
<keyword evidence="2 4" id="KW-0238">DNA-binding</keyword>
<dbReference type="Gene3D" id="1.10.357.10">
    <property type="entry name" value="Tetracycline Repressor, domain 2"/>
    <property type="match status" value="1"/>
</dbReference>
<dbReference type="InterPro" id="IPR050109">
    <property type="entry name" value="HTH-type_TetR-like_transc_reg"/>
</dbReference>
<sequence length="230" mass="24583">MTKQYRAFCTRQDLIRSAAEVIGRTGFAEASLTTISARAGVSTGGLTFHFRNKQALGEAVELAAAESLLRVTGHVQLRHPAPLQLLVDTSHALARSLAEDPVLRAGFGLGRDATWQSCVALWGQWQDWVELMLNVARDRGDLAPDVAPKDVVSPITAVLAGFEVLRGGSDGDAGQGLRDELSRFWRLFMPRIAAEPVRNLIDPDSTHLPLSAGTAALGGAGDYPEICGVA</sequence>